<dbReference type="InterPro" id="IPR029787">
    <property type="entry name" value="Nucleotide_cyclase"/>
</dbReference>
<dbReference type="FunFam" id="3.30.70.270:FF:000001">
    <property type="entry name" value="Diguanylate cyclase domain protein"/>
    <property type="match status" value="1"/>
</dbReference>
<dbReference type="RefSeq" id="WP_011467375.1">
    <property type="nucleotide sequence ID" value="NC_007912.1"/>
</dbReference>
<dbReference type="eggNOG" id="COG5001">
    <property type="taxonomic scope" value="Bacteria"/>
</dbReference>
<dbReference type="HOGENOM" id="CLU_000445_70_46_6"/>
<dbReference type="CDD" id="cd01949">
    <property type="entry name" value="GGDEF"/>
    <property type="match status" value="1"/>
</dbReference>
<accession>Q21MC5</accession>
<proteinExistence type="predicted"/>
<dbReference type="InterPro" id="IPR052155">
    <property type="entry name" value="Biofilm_reg_signaling"/>
</dbReference>
<dbReference type="Proteomes" id="UP000001947">
    <property type="component" value="Chromosome"/>
</dbReference>
<dbReference type="InterPro" id="IPR035919">
    <property type="entry name" value="EAL_sf"/>
</dbReference>
<reference evidence="5 6" key="1">
    <citation type="journal article" date="2008" name="PLoS Genet.">
        <title>Complete genome sequence of the complex carbohydrate-degrading marine bacterium, Saccharophagus degradans strain 2-40 T.</title>
        <authorList>
            <person name="Weiner R.M."/>
            <person name="Taylor L.E.II."/>
            <person name="Henrissat B."/>
            <person name="Hauser L."/>
            <person name="Land M."/>
            <person name="Coutinho P.M."/>
            <person name="Rancurel C."/>
            <person name="Saunders E.H."/>
            <person name="Longmire A.G."/>
            <person name="Zhang H."/>
            <person name="Bayer E.A."/>
            <person name="Gilbert H.J."/>
            <person name="Larimer F."/>
            <person name="Zhulin I.B."/>
            <person name="Ekborg N.A."/>
            <person name="Lamed R."/>
            <person name="Richardson P.M."/>
            <person name="Borovok I."/>
            <person name="Hutcheson S."/>
        </authorList>
    </citation>
    <scope>NUCLEOTIDE SEQUENCE [LARGE SCALE GENOMIC DNA]</scope>
    <source>
        <strain evidence="6">2-40 / ATCC 43961 / DSM 17024</strain>
    </source>
</reference>
<dbReference type="CDD" id="cd01948">
    <property type="entry name" value="EAL"/>
    <property type="match status" value="1"/>
</dbReference>
<name>Q21MC5_SACD2</name>
<keyword evidence="6" id="KW-1185">Reference proteome</keyword>
<dbReference type="Gene3D" id="3.30.70.270">
    <property type="match status" value="1"/>
</dbReference>
<dbReference type="InterPro" id="IPR000160">
    <property type="entry name" value="GGDEF_dom"/>
</dbReference>
<sequence>MQKQGLSASAKITLILLLLAAVVCAVALVITLRSVDAVKQQHQQQVERSLSAITQSLSQRLAGGAELHSWLNRAATHNNVVAAVVVNRQSKVLAQANMPELMQAAPMTMKAFEAVIADRNYSFSPQIVSSPIIMLDEGVAMDAGNKLITVFDSRGLEAVQSALWNTFIVVAVAIFAVVACAGLLIHRWVAAPLKRIDKALTVAGQTGNFACFIEEDTNANIRKLSLGLNAFLSKVRTREMHLEKRVRQRSDDLKRLSDDLKYRALHDTLTGLPNRSLLEDEIIRAAAAADRKGHYFAVFMMDLDDFKVVNDSFGHDFGDQLLKQIAARLQNNLRGEDRVYRYGGDEFVAVVEGLNSMIDVETIAKGILKELNNDLELMGRELTVSVSVGASVYPKHGRTLSELVHNADVAMYAAKDKGKNSFVIYHDDIEENESHTDWIIKELPKAMSNNELLVYYQPNVKVEKGMYQLVGAEALVRWRHPEKGVLMPQEFVAHAEEYSLITQLDFYVLHSACVQARVWCDKGIPIPVAVNMCAEHFKSYRVVERIKSILDEVGLPPHLLCLELRDSSDMRDCFEANKIMASLHDLGVKIALDNYGIGSTSINYLRTIPLDYLKLDKSIVRDVNLSEKDKNLIKGMVDLARDLNIGLVAEGVEDEDQVTSLAGIGCDTMQGFYFCEPRDLAGFVQWVQESTHH</sequence>
<dbReference type="PANTHER" id="PTHR44757">
    <property type="entry name" value="DIGUANYLATE CYCLASE DGCP"/>
    <property type="match status" value="1"/>
</dbReference>
<gene>
    <name evidence="5" type="ordered locus">Sde_0892</name>
</gene>
<keyword evidence="2" id="KW-0472">Membrane</keyword>
<dbReference type="EMBL" id="CP000282">
    <property type="protein sequence ID" value="ABD80154.1"/>
    <property type="molecule type" value="Genomic_DNA"/>
</dbReference>
<dbReference type="PROSITE" id="PS50883">
    <property type="entry name" value="EAL"/>
    <property type="match status" value="1"/>
</dbReference>
<evidence type="ECO:0000259" key="3">
    <source>
        <dbReference type="PROSITE" id="PS50883"/>
    </source>
</evidence>
<keyword evidence="2" id="KW-1133">Transmembrane helix</keyword>
<dbReference type="GO" id="GO:0003824">
    <property type="term" value="F:catalytic activity"/>
    <property type="evidence" value="ECO:0007669"/>
    <property type="project" value="UniProtKB-ARBA"/>
</dbReference>
<dbReference type="SMART" id="SM00052">
    <property type="entry name" value="EAL"/>
    <property type="match status" value="1"/>
</dbReference>
<dbReference type="Gene3D" id="3.20.20.450">
    <property type="entry name" value="EAL domain"/>
    <property type="match status" value="1"/>
</dbReference>
<dbReference type="GeneID" id="98615638"/>
<evidence type="ECO:0000313" key="6">
    <source>
        <dbReference type="Proteomes" id="UP000001947"/>
    </source>
</evidence>
<dbReference type="InterPro" id="IPR001633">
    <property type="entry name" value="EAL_dom"/>
</dbReference>
<protein>
    <submittedName>
        <fullName evidence="5">Diguanylate cyclase/phosphodiesterase</fullName>
    </submittedName>
</protein>
<dbReference type="NCBIfam" id="TIGR00254">
    <property type="entry name" value="GGDEF"/>
    <property type="match status" value="1"/>
</dbReference>
<feature type="domain" description="EAL" evidence="3">
    <location>
        <begin position="436"/>
        <end position="691"/>
    </location>
</feature>
<dbReference type="Pfam" id="PF00563">
    <property type="entry name" value="EAL"/>
    <property type="match status" value="1"/>
</dbReference>
<dbReference type="SUPFAM" id="SSF141868">
    <property type="entry name" value="EAL domain-like"/>
    <property type="match status" value="1"/>
</dbReference>
<comment type="cofactor">
    <cofactor evidence="1">
        <name>Mg(2+)</name>
        <dbReference type="ChEBI" id="CHEBI:18420"/>
    </cofactor>
</comment>
<feature type="transmembrane region" description="Helical" evidence="2">
    <location>
        <begin position="162"/>
        <end position="185"/>
    </location>
</feature>
<dbReference type="AlphaFoldDB" id="Q21MC5"/>
<feature type="domain" description="GGDEF" evidence="4">
    <location>
        <begin position="294"/>
        <end position="427"/>
    </location>
</feature>
<dbReference type="PANTHER" id="PTHR44757:SF2">
    <property type="entry name" value="BIOFILM ARCHITECTURE MAINTENANCE PROTEIN MBAA"/>
    <property type="match status" value="1"/>
</dbReference>
<dbReference type="STRING" id="203122.Sde_0892"/>
<evidence type="ECO:0000259" key="4">
    <source>
        <dbReference type="PROSITE" id="PS50887"/>
    </source>
</evidence>
<organism evidence="5 6">
    <name type="scientific">Saccharophagus degradans (strain 2-40 / ATCC 43961 / DSM 17024)</name>
    <dbReference type="NCBI Taxonomy" id="203122"/>
    <lineage>
        <taxon>Bacteria</taxon>
        <taxon>Pseudomonadati</taxon>
        <taxon>Pseudomonadota</taxon>
        <taxon>Gammaproteobacteria</taxon>
        <taxon>Cellvibrionales</taxon>
        <taxon>Cellvibrionaceae</taxon>
        <taxon>Saccharophagus</taxon>
    </lineage>
</organism>
<dbReference type="Pfam" id="PF00990">
    <property type="entry name" value="GGDEF"/>
    <property type="match status" value="1"/>
</dbReference>
<dbReference type="KEGG" id="sde:Sde_0892"/>
<dbReference type="OrthoDB" id="9176779at2"/>
<evidence type="ECO:0000313" key="5">
    <source>
        <dbReference type="EMBL" id="ABD80154.1"/>
    </source>
</evidence>
<dbReference type="SMART" id="SM00267">
    <property type="entry name" value="GGDEF"/>
    <property type="match status" value="1"/>
</dbReference>
<dbReference type="InterPro" id="IPR043128">
    <property type="entry name" value="Rev_trsase/Diguanyl_cyclase"/>
</dbReference>
<evidence type="ECO:0000256" key="2">
    <source>
        <dbReference type="SAM" id="Phobius"/>
    </source>
</evidence>
<dbReference type="PROSITE" id="PS50887">
    <property type="entry name" value="GGDEF"/>
    <property type="match status" value="1"/>
</dbReference>
<keyword evidence="2" id="KW-0812">Transmembrane</keyword>
<dbReference type="SUPFAM" id="SSF55073">
    <property type="entry name" value="Nucleotide cyclase"/>
    <property type="match status" value="1"/>
</dbReference>
<evidence type="ECO:0000256" key="1">
    <source>
        <dbReference type="ARBA" id="ARBA00001946"/>
    </source>
</evidence>
<dbReference type="Gene3D" id="6.10.340.10">
    <property type="match status" value="1"/>
</dbReference>